<organism evidence="1 2">
    <name type="scientific">Choristoneura fumiferana</name>
    <name type="common">Spruce budworm moth</name>
    <name type="synonym">Archips fumiferana</name>
    <dbReference type="NCBI Taxonomy" id="7141"/>
    <lineage>
        <taxon>Eukaryota</taxon>
        <taxon>Metazoa</taxon>
        <taxon>Ecdysozoa</taxon>
        <taxon>Arthropoda</taxon>
        <taxon>Hexapoda</taxon>
        <taxon>Insecta</taxon>
        <taxon>Pterygota</taxon>
        <taxon>Neoptera</taxon>
        <taxon>Endopterygota</taxon>
        <taxon>Lepidoptera</taxon>
        <taxon>Glossata</taxon>
        <taxon>Ditrysia</taxon>
        <taxon>Tortricoidea</taxon>
        <taxon>Tortricidae</taxon>
        <taxon>Tortricinae</taxon>
        <taxon>Choristoneura</taxon>
    </lineage>
</organism>
<comment type="caution">
    <text evidence="1">The sequence shown here is derived from an EMBL/GenBank/DDBJ whole genome shotgun (WGS) entry which is preliminary data.</text>
</comment>
<proteinExistence type="predicted"/>
<dbReference type="Proteomes" id="UP001064048">
    <property type="component" value="Chromosome 11"/>
</dbReference>
<evidence type="ECO:0000313" key="2">
    <source>
        <dbReference type="Proteomes" id="UP001064048"/>
    </source>
</evidence>
<name>A0ACC0JL19_CHOFU</name>
<gene>
    <name evidence="1" type="ORF">MSG28_006778</name>
</gene>
<accession>A0ACC0JL19</accession>
<reference evidence="1 2" key="1">
    <citation type="journal article" date="2022" name="Genome Biol. Evol.">
        <title>The Spruce Budworm Genome: Reconstructing the Evolutionary History of Antifreeze Proteins.</title>
        <authorList>
            <person name="Beliveau C."/>
            <person name="Gagne P."/>
            <person name="Picq S."/>
            <person name="Vernygora O."/>
            <person name="Keeling C.I."/>
            <person name="Pinkney K."/>
            <person name="Doucet D."/>
            <person name="Wen F."/>
            <person name="Johnston J.S."/>
            <person name="Maaroufi H."/>
            <person name="Boyle B."/>
            <person name="Laroche J."/>
            <person name="Dewar K."/>
            <person name="Juretic N."/>
            <person name="Blackburn G."/>
            <person name="Nisole A."/>
            <person name="Brunet B."/>
            <person name="Brandao M."/>
            <person name="Lumley L."/>
            <person name="Duan J."/>
            <person name="Quan G."/>
            <person name="Lucarotti C.J."/>
            <person name="Roe A.D."/>
            <person name="Sperling F.A.H."/>
            <person name="Levesque R.C."/>
            <person name="Cusson M."/>
        </authorList>
    </citation>
    <scope>NUCLEOTIDE SEQUENCE [LARGE SCALE GENOMIC DNA]</scope>
    <source>
        <strain evidence="1">Glfc:IPQL:Cfum</strain>
    </source>
</reference>
<sequence>MASTAKHAEVNGESLACPAGGSCTKKSKMESNKVTVVLGAQWGDEGKGKLVDLLAVNSDIVCRCQVGPCARSARIATTILLANPPVKQQCLHCCVSAWRVRQPGGNNAGHTVVVEGKEFDFHLLPSGIINQKCTSVIGNGVVIHLPGLFEELKKNELKGMKDWQGRLIVSDRAHLVLDLHQQVDGLQEAEKGKNSLGTTKKGIGPTYSSKATRNGVRIGDLLGDFNIFEEKFRTIAATYKRMFPALEVDIEAELEQYRAYAARVRPLVRDTVSYLHRAIRQGERVLVEGANAAMLDIDFGTYPYVTSSNCSIGGVCTGLGLPPNVIGDVLGVVKAYTTRVGDGPFPTELNDATGELLQTRGHEIGVTTKRVRRCGWLDLVVVRYTAMVNGYTGICLTKLDILDTLEEIKIGVAYKLNGKKIDYFPASITELSNVEVEYMTLPGWACNIEAVRELSNLPPQAQAYVKAIEAYLEIPVQYIGVGQGRECIIRLD</sequence>
<evidence type="ECO:0000313" key="1">
    <source>
        <dbReference type="EMBL" id="KAI8424856.1"/>
    </source>
</evidence>
<protein>
    <submittedName>
        <fullName evidence="1">Uncharacterized protein</fullName>
    </submittedName>
</protein>
<dbReference type="EMBL" id="CM046111">
    <property type="protein sequence ID" value="KAI8424856.1"/>
    <property type="molecule type" value="Genomic_DNA"/>
</dbReference>
<keyword evidence="2" id="KW-1185">Reference proteome</keyword>